<dbReference type="PANTHER" id="PTHR33099:SF7">
    <property type="entry name" value="MYND-TYPE DOMAIN-CONTAINING PROTEIN"/>
    <property type="match status" value="1"/>
</dbReference>
<dbReference type="OrthoDB" id="124582at2759"/>
<evidence type="ECO:0000313" key="3">
    <source>
        <dbReference type="Proteomes" id="UP000284842"/>
    </source>
</evidence>
<gene>
    <name evidence="2" type="ORF">CVT24_005622</name>
</gene>
<feature type="compositionally biased region" description="Basic residues" evidence="1">
    <location>
        <begin position="1122"/>
        <end position="1131"/>
    </location>
</feature>
<name>A0A409YXX3_9AGAR</name>
<evidence type="ECO:0000256" key="1">
    <source>
        <dbReference type="SAM" id="MobiDB-lite"/>
    </source>
</evidence>
<dbReference type="Gene3D" id="2.60.120.620">
    <property type="entry name" value="q2cbj1_9rhob like domain"/>
    <property type="match status" value="1"/>
</dbReference>
<comment type="caution">
    <text evidence="2">The sequence shown here is derived from an EMBL/GenBank/DDBJ whole genome shotgun (WGS) entry which is preliminary data.</text>
</comment>
<evidence type="ECO:0000313" key="2">
    <source>
        <dbReference type="EMBL" id="PPR07885.1"/>
    </source>
</evidence>
<feature type="region of interest" description="Disordered" evidence="1">
    <location>
        <begin position="1"/>
        <end position="33"/>
    </location>
</feature>
<organism evidence="2 3">
    <name type="scientific">Panaeolus cyanescens</name>
    <dbReference type="NCBI Taxonomy" id="181874"/>
    <lineage>
        <taxon>Eukaryota</taxon>
        <taxon>Fungi</taxon>
        <taxon>Dikarya</taxon>
        <taxon>Basidiomycota</taxon>
        <taxon>Agaricomycotina</taxon>
        <taxon>Agaricomycetes</taxon>
        <taxon>Agaricomycetidae</taxon>
        <taxon>Agaricales</taxon>
        <taxon>Agaricineae</taxon>
        <taxon>Galeropsidaceae</taxon>
        <taxon>Panaeolus</taxon>
    </lineage>
</organism>
<reference evidence="2 3" key="1">
    <citation type="journal article" date="2018" name="Evol. Lett.">
        <title>Horizontal gene cluster transfer increased hallucinogenic mushroom diversity.</title>
        <authorList>
            <person name="Reynolds H.T."/>
            <person name="Vijayakumar V."/>
            <person name="Gluck-Thaler E."/>
            <person name="Korotkin H.B."/>
            <person name="Matheny P.B."/>
            <person name="Slot J.C."/>
        </authorList>
    </citation>
    <scope>NUCLEOTIDE SEQUENCE [LARGE SCALE GENOMIC DNA]</scope>
    <source>
        <strain evidence="2 3">2629</strain>
    </source>
</reference>
<dbReference type="AlphaFoldDB" id="A0A409YXX3"/>
<dbReference type="InParanoid" id="A0A409YXX3"/>
<dbReference type="EMBL" id="NHTK01000317">
    <property type="protein sequence ID" value="PPR07885.1"/>
    <property type="molecule type" value="Genomic_DNA"/>
</dbReference>
<dbReference type="Proteomes" id="UP000284842">
    <property type="component" value="Unassembled WGS sequence"/>
</dbReference>
<feature type="region of interest" description="Disordered" evidence="1">
    <location>
        <begin position="1106"/>
        <end position="1131"/>
    </location>
</feature>
<sequence>MGKAKQGTDIAFQGSGPSNDDPKSNQYDGDLNDDLHKALSGDFNFTGTYYHKSVESDAPNPGLTIDGLGLMGSPLSERDVASIVSFSAPAPTTTGRKRPAPKIVEIDPAKVSFANPAWQPFVQKMVTQKVWKSLGLAPFTTMPKCELYKVLLYQKGAKVRPEKVKAKVDDMFATVMIILPSTFEGGQVHISHPDSTAVLDISNESTSNTSVLAWYTDVIQEVKPLTAGCRLTLSYNLIHTSPDTPQPSLPVTPEGPLKFFRDTLQRWKDGRYPSRSLPISGLFAVMLEHTYAHSELVPGLTNLKGRDAFLISKLLPIATEMGFVFCVSSLDRKVTGKGVFYGDYRDNKRLRSGLCAYDDDFDISEYFDEYSDSEDEAEITFIEEDRMSISNVIRVTDNRPVNLKISDCCLYSDALVPRSAFDDLTPDVKDPDKMFGRVEHRYNRSALIVYKHEDEVSILMSISGPHSALQSLPLTKTPNAHTRAGIDKIVSRGVQYSSAVAVDVLAHALLWKDHEIWNRTIPYVDTVDVVQTAIVKAKKVFGLEAILPGLTACLERRGTLEDRLALTNNISTHSPQGMSTPWVQNMINDALVSYSSALAVDVPILLQLALDSKDSLASLATIVIPRTASNHDSYDFHIALAEALEAKKQQMAHVPTNVCQHQTDTLSSLVRQCLLAAGSQWSGEPPPSSLNYVSFSCKPTPSPTVLGERINHLVKLCFSTDNPEVCVEIGKNVGPDRQMDLLAAIETQTGIIVPECVQELMASVLSAYSTPAVSHAPTLSWIAEVLGAEHIETLISTKIPKSGTYEFLFSLAKALQERRSVLLQNWNVIEERTTAFQNAVRHCADLFVSQWEVDFKDRPSSYDYFDRIDNTRPNARVRRILQIVDFSFVLRNCTPCAFLFQDLLHAELSTDVAKRFEEVHTPLVHFLKVTLAKYKTGVLFEPFKSFFKGTICLYLGHILGATPSAPLPAIPATIGCSCRNCERLRTFLDDTSPVLDIQAVKNERAHVQNLIDAAGISRAITYTTTREGNPHTLRITKRPEAIAGFEWKVARNKAIKFIRGIAGDDETLKKLMEERYEDVMKTLSGAKFVVRQLGINGLSASVEIRTPTPVPSSSVATVAGEKRKRSPTITE</sequence>
<protein>
    <submittedName>
        <fullName evidence="2">Uncharacterized protein</fullName>
    </submittedName>
</protein>
<dbReference type="STRING" id="181874.A0A409YXX3"/>
<dbReference type="PANTHER" id="PTHR33099">
    <property type="entry name" value="FE2OG DIOXYGENASE DOMAIN-CONTAINING PROTEIN"/>
    <property type="match status" value="1"/>
</dbReference>
<proteinExistence type="predicted"/>
<keyword evidence="3" id="KW-1185">Reference proteome</keyword>
<accession>A0A409YXX3</accession>